<keyword evidence="4" id="KW-1185">Reference proteome</keyword>
<evidence type="ECO:0000259" key="2">
    <source>
        <dbReference type="Pfam" id="PF01609"/>
    </source>
</evidence>
<evidence type="ECO:0000256" key="1">
    <source>
        <dbReference type="SAM" id="MobiDB-lite"/>
    </source>
</evidence>
<reference evidence="3 4" key="1">
    <citation type="submission" date="2017-01" db="EMBL/GenBank/DDBJ databases">
        <authorList>
            <person name="Varghese N."/>
            <person name="Submissions S."/>
        </authorList>
    </citation>
    <scope>NUCLEOTIDE SEQUENCE [LARGE SCALE GENOMIC DNA]</scope>
    <source>
        <strain evidence="3 4">ATCC 23464</strain>
    </source>
</reference>
<gene>
    <name evidence="3" type="ORF">SAMN05421578_104180</name>
</gene>
<dbReference type="EMBL" id="FTNK01000004">
    <property type="protein sequence ID" value="SIQ81482.1"/>
    <property type="molecule type" value="Genomic_DNA"/>
</dbReference>
<evidence type="ECO:0000313" key="3">
    <source>
        <dbReference type="EMBL" id="SIQ81482.1"/>
    </source>
</evidence>
<organism evidence="3 4">
    <name type="scientific">Paenibacillus macquariensis</name>
    <dbReference type="NCBI Taxonomy" id="948756"/>
    <lineage>
        <taxon>Bacteria</taxon>
        <taxon>Bacillati</taxon>
        <taxon>Bacillota</taxon>
        <taxon>Bacilli</taxon>
        <taxon>Bacillales</taxon>
        <taxon>Paenibacillaceae</taxon>
        <taxon>Paenibacillus</taxon>
    </lineage>
</organism>
<dbReference type="InterPro" id="IPR002559">
    <property type="entry name" value="Transposase_11"/>
</dbReference>
<feature type="region of interest" description="Disordered" evidence="1">
    <location>
        <begin position="68"/>
        <end position="105"/>
    </location>
</feature>
<accession>A0ABY1JUV0</accession>
<evidence type="ECO:0000313" key="4">
    <source>
        <dbReference type="Proteomes" id="UP000186666"/>
    </source>
</evidence>
<dbReference type="Pfam" id="PF01609">
    <property type="entry name" value="DDE_Tnp_1"/>
    <property type="match status" value="1"/>
</dbReference>
<comment type="caution">
    <text evidence="3">The sequence shown here is derived from an EMBL/GenBank/DDBJ whole genome shotgun (WGS) entry which is preliminary data.</text>
</comment>
<dbReference type="Proteomes" id="UP000186666">
    <property type="component" value="Unassembled WGS sequence"/>
</dbReference>
<proteinExistence type="predicted"/>
<protein>
    <submittedName>
        <fullName evidence="3">Transposase DDE domain-containing protein</fullName>
    </submittedName>
</protein>
<sequence length="295" mass="33702">MARSVEFSTQCGFTGSDRIPSEASFSRMIRKLQNSAVFQETHNKLIHQAVQEGFIDATVVAMDATHIEARDRHPQKESQSTDNTDELPIELPKKKRGRKSKAERDQWLKEQAELEANRPLFKKKVEEQLQHSLSELNKQIPLAPEWGIKKNSEGKNVFWYGFKGHLLVDSKSQYILTALLSSGNINDGKMAIPLLKSLTEFHPYLKVDYVLADAGYDLVPIYQQAQVLGAYALIDYNKRNEQPVEGKDKYFRPTSKEGKSYRYDSFNSKYETLKYTSPKECGSSPFNDGECQKVH</sequence>
<name>A0ABY1JUV0_9BACL</name>
<feature type="domain" description="Transposase IS4-like" evidence="2">
    <location>
        <begin position="58"/>
        <end position="243"/>
    </location>
</feature>